<sequence length="384" mass="40311">MSWVSRTQAEEKRHPNSSALGRIREVAPASRIEATGWGDRREAANGPGEPRVARDDGGASASAQLAGLAPTLLITATEAATIFQADDEVYRNDLPLSGITHGWAIPAIVEQARQLFAETWPEIEVVVDAPEPELEALIRAFVVKGAAAYPADTVREQPLPVPDDLGGPQPGSGTAAVGRFGVFHLALVVVVLLIAGLSWWAIAATTAAPVGQESARRVPGERDAAVRSSTPAPSAPANSAPAEGPAEPTMLHELDTARLVTPAGYRARSDDGAWVLEGPDPDSRIRVVIEPTHGVPKNLVLDALREGIAHDPQLAPAPAPDSAPQAVSYTEQPGDGSQTTWASWVDAGFLISVGCQTRTSATYAQRGACALVWESVSIEEQRAG</sequence>
<keyword evidence="4" id="KW-1185">Reference proteome</keyword>
<evidence type="ECO:0000313" key="3">
    <source>
        <dbReference type="EMBL" id="AIG63698.1"/>
    </source>
</evidence>
<dbReference type="InterPro" id="IPR023840">
    <property type="entry name" value="T7SS_Rv3446c"/>
</dbReference>
<proteinExistence type="predicted"/>
<dbReference type="Proteomes" id="UP000028504">
    <property type="component" value="Chromosome"/>
</dbReference>
<gene>
    <name evidence="3" type="ORF">CATYP_02260</name>
</gene>
<keyword evidence="2" id="KW-0472">Membrane</keyword>
<evidence type="ECO:0008006" key="5">
    <source>
        <dbReference type="Google" id="ProtNLM"/>
    </source>
</evidence>
<evidence type="ECO:0000313" key="4">
    <source>
        <dbReference type="Proteomes" id="UP000028504"/>
    </source>
</evidence>
<dbReference type="RefSeq" id="WP_038604502.1">
    <property type="nucleotide sequence ID" value="NZ_CP008944.1"/>
</dbReference>
<name>A0ABN4DBE5_9CORY</name>
<feature type="transmembrane region" description="Helical" evidence="2">
    <location>
        <begin position="182"/>
        <end position="202"/>
    </location>
</feature>
<protein>
    <recommendedName>
        <fullName evidence="5">Type VII secretion-associated protein</fullName>
    </recommendedName>
</protein>
<dbReference type="EMBL" id="CP008944">
    <property type="protein sequence ID" value="AIG63698.1"/>
    <property type="molecule type" value="Genomic_DNA"/>
</dbReference>
<feature type="compositionally biased region" description="Low complexity" evidence="1">
    <location>
        <begin position="226"/>
        <end position="247"/>
    </location>
</feature>
<keyword evidence="2" id="KW-1133">Transmembrane helix</keyword>
<organism evidence="3 4">
    <name type="scientific">Corynebacterium atypicum</name>
    <dbReference type="NCBI Taxonomy" id="191610"/>
    <lineage>
        <taxon>Bacteria</taxon>
        <taxon>Bacillati</taxon>
        <taxon>Actinomycetota</taxon>
        <taxon>Actinomycetes</taxon>
        <taxon>Mycobacteriales</taxon>
        <taxon>Corynebacteriaceae</taxon>
        <taxon>Corynebacterium</taxon>
    </lineage>
</organism>
<feature type="region of interest" description="Disordered" evidence="1">
    <location>
        <begin position="210"/>
        <end position="247"/>
    </location>
</feature>
<feature type="compositionally biased region" description="Polar residues" evidence="1">
    <location>
        <begin position="327"/>
        <end position="338"/>
    </location>
</feature>
<keyword evidence="2" id="KW-0812">Transmembrane</keyword>
<dbReference type="NCBIfam" id="TIGR03931">
    <property type="entry name" value="T7SS_Rv3446c"/>
    <property type="match status" value="1"/>
</dbReference>
<feature type="region of interest" description="Disordered" evidence="1">
    <location>
        <begin position="315"/>
        <end position="338"/>
    </location>
</feature>
<evidence type="ECO:0000256" key="1">
    <source>
        <dbReference type="SAM" id="MobiDB-lite"/>
    </source>
</evidence>
<feature type="region of interest" description="Disordered" evidence="1">
    <location>
        <begin position="1"/>
        <end position="58"/>
    </location>
</feature>
<feature type="compositionally biased region" description="Basic and acidic residues" evidence="1">
    <location>
        <begin position="214"/>
        <end position="225"/>
    </location>
</feature>
<accession>A0ABN4DBE5</accession>
<reference evidence="3 4" key="1">
    <citation type="submission" date="2014-07" db="EMBL/GenBank/DDBJ databases">
        <title>Complete genome sequence of Corynebacterium atypicum DSM 44849: identifiction of the mycolic acid biosynthesis genes.</title>
        <authorList>
            <person name="Tippelt A."/>
            <person name="Mollmann S."/>
            <person name="Albersmeier A."/>
            <person name="Jaenicke S."/>
            <person name="Ruckert C."/>
            <person name="Tauch A."/>
        </authorList>
    </citation>
    <scope>NUCLEOTIDE SEQUENCE [LARGE SCALE GENOMIC DNA]</scope>
    <source>
        <strain evidence="3 4">R2070</strain>
    </source>
</reference>
<evidence type="ECO:0000256" key="2">
    <source>
        <dbReference type="SAM" id="Phobius"/>
    </source>
</evidence>